<dbReference type="PANTHER" id="PTHR23113">
    <property type="entry name" value="GUANINE NUCLEOTIDE EXCHANGE FACTOR"/>
    <property type="match status" value="1"/>
</dbReference>
<feature type="domain" description="Ras-GEF" evidence="7">
    <location>
        <begin position="897"/>
        <end position="1145"/>
    </location>
</feature>
<feature type="region of interest" description="Disordered" evidence="5">
    <location>
        <begin position="503"/>
        <end position="542"/>
    </location>
</feature>
<feature type="compositionally biased region" description="Pro residues" evidence="5">
    <location>
        <begin position="504"/>
        <end position="514"/>
    </location>
</feature>
<dbReference type="GO" id="GO:0005085">
    <property type="term" value="F:guanyl-nucleotide exchange factor activity"/>
    <property type="evidence" value="ECO:0007669"/>
    <property type="project" value="UniProtKB-KW"/>
</dbReference>
<gene>
    <name evidence="9" type="ORF">EJ03DRAFT_179397</name>
</gene>
<dbReference type="GO" id="GO:0007265">
    <property type="term" value="P:Ras protein signal transduction"/>
    <property type="evidence" value="ECO:0007669"/>
    <property type="project" value="TreeGrafter"/>
</dbReference>
<evidence type="ECO:0000259" key="8">
    <source>
        <dbReference type="PROSITE" id="PS50212"/>
    </source>
</evidence>
<evidence type="ECO:0000313" key="10">
    <source>
        <dbReference type="Proteomes" id="UP000799436"/>
    </source>
</evidence>
<dbReference type="Pfam" id="PF00618">
    <property type="entry name" value="RasGEF_N"/>
    <property type="match status" value="1"/>
</dbReference>
<evidence type="ECO:0000259" key="7">
    <source>
        <dbReference type="PROSITE" id="PS50009"/>
    </source>
</evidence>
<feature type="region of interest" description="Disordered" evidence="5">
    <location>
        <begin position="603"/>
        <end position="688"/>
    </location>
</feature>
<dbReference type="Gene3D" id="2.30.30.40">
    <property type="entry name" value="SH3 Domains"/>
    <property type="match status" value="1"/>
</dbReference>
<dbReference type="SMART" id="SM00147">
    <property type="entry name" value="RasGEF"/>
    <property type="match status" value="1"/>
</dbReference>
<feature type="compositionally biased region" description="Basic and acidic residues" evidence="5">
    <location>
        <begin position="524"/>
        <end position="537"/>
    </location>
</feature>
<feature type="domain" description="SH3" evidence="6">
    <location>
        <begin position="60"/>
        <end position="130"/>
    </location>
</feature>
<dbReference type="InterPro" id="IPR001452">
    <property type="entry name" value="SH3_domain"/>
</dbReference>
<proteinExistence type="predicted"/>
<evidence type="ECO:0000259" key="6">
    <source>
        <dbReference type="PROSITE" id="PS50002"/>
    </source>
</evidence>
<feature type="region of interest" description="Disordered" evidence="5">
    <location>
        <begin position="264"/>
        <end position="302"/>
    </location>
</feature>
<dbReference type="SUPFAM" id="SSF48366">
    <property type="entry name" value="Ras GEF"/>
    <property type="match status" value="1"/>
</dbReference>
<name>A0A6G1L0H0_9PEZI</name>
<protein>
    <submittedName>
        <fullName evidence="9">Ras GEF</fullName>
    </submittedName>
</protein>
<dbReference type="PROSITE" id="PS50002">
    <property type="entry name" value="SH3"/>
    <property type="match status" value="1"/>
</dbReference>
<dbReference type="SMART" id="SM00326">
    <property type="entry name" value="SH3"/>
    <property type="match status" value="1"/>
</dbReference>
<dbReference type="EMBL" id="ML995872">
    <property type="protein sequence ID" value="KAF2766421.1"/>
    <property type="molecule type" value="Genomic_DNA"/>
</dbReference>
<evidence type="ECO:0000313" key="9">
    <source>
        <dbReference type="EMBL" id="KAF2766421.1"/>
    </source>
</evidence>
<feature type="region of interest" description="Disordered" evidence="5">
    <location>
        <begin position="1"/>
        <end position="26"/>
    </location>
</feature>
<dbReference type="OrthoDB" id="546434at2759"/>
<keyword evidence="1 4" id="KW-0728">SH3 domain</keyword>
<dbReference type="InterPro" id="IPR008937">
    <property type="entry name" value="Ras-like_GEF"/>
</dbReference>
<sequence>MMERSASQHGASMALQERPSRPSLQTGISKGMAIHVQMTPPDTPICPHGDHGDPSTGQHMFHNYLRAFYPYDPSTSVPNGDDSLLSTVAIKPGDLILIHSVHANGWADGTVLSSGARGWLPTNYCEAYDHPYMRNLLNAMTQFWDLLRANDEANLSTFVRQDYIRGLIAGVRYLLEHADCLHRDAVLVQRYVGIRRTRKGLLAHLSSLVQIAKNLQETISEPFAGEVVHYLIEDLVTQAFKVVTRATSFVDIWLKENAEYRAEVKRHEGARDPATPPLDMDHRVVESQPSQASRAGVANPADPAKSAASYAAGIANSPAGGGAETADCTPPNATSPLSSIVHVRAGSVSHRLSLVEADRAAPSGLASDQLAKVHDACISHIGAFIGHHLHSRPSRELMQTTERLVTACKNMLAIATEVHARDGFRSASVQKAREDFDSKLDELCKATKDAFKFSDLDDCDVISMPEQSGRLVSVGTGLIRVAGVCVVRTRALIEQVGDFELDKPPAPVSSPPHSPAVEQTSFSHKRESRPMTSFEKRLSRKVLPPPPPIRSSIIASGSFDFGLESPAIVSEASTPMTPNSTISQKSLHALPWMHRRSLARLSGTNFVPPSQRSRPASRVETSPARKGSVGMSIAGSTDTVHSSARDSGISHVSEGSTRATTPEHGKHTNSLDPGMLDSSTSVSSMPSGDVAEVNETEAANDAEARLLLKTYASELTLNQNGQVTGGSLPALIEQLTPNDAAPEPQFATAFYVTFRMFTSPRELAQALVERFVYAGENKAVCFRIYNVFKGWLETYWNADADKDALGDIRCFALHKLKPFSQSAGDRLLELIRKVTAASADGTLCGPLVSGVGKTTTSIGHQQEDAKSAPEPVISKSQLNTLRSAVKDGGSCTILDFDPLELARQFTLMTSKVFCSIQPDELLSLQWNKPDTQVSPNVRGMIKLNTALANVVGDTTLAPEDAKKRALIIKHWTKIAQRCLDLKNYDSLMSIMASLNSSVIKRLKRTWEMVSKKTKGRFDELNLITDSVRNHAALRKRLEEPVAPCIPFLGITLTDLTMLAEYYPKTKELPGAATDNGEPVTIINFDKHAKMAKVVCHLQKFQVPYKLQTIPEMQTWMESSMQKMNELGSGDNQTQFFRRSLVIEPKADIKLSNESKRSNDNHEDRPKTAGGKERWEMFMKNNSFSFKTSHPDLPSTENFHNEKHASQDRKHSVITVASTATGDTKDSQASEKVVSSQMEWN</sequence>
<dbReference type="SMART" id="SM00229">
    <property type="entry name" value="RasGEFN"/>
    <property type="match status" value="1"/>
</dbReference>
<feature type="region of interest" description="Disordered" evidence="5">
    <location>
        <begin position="1185"/>
        <end position="1240"/>
    </location>
</feature>
<dbReference type="GO" id="GO:0005886">
    <property type="term" value="C:plasma membrane"/>
    <property type="evidence" value="ECO:0007669"/>
    <property type="project" value="TreeGrafter"/>
</dbReference>
<dbReference type="Gene3D" id="1.20.870.10">
    <property type="entry name" value="Son of sevenless (SoS) protein Chain: S domain 1"/>
    <property type="match status" value="1"/>
</dbReference>
<dbReference type="InterPro" id="IPR001895">
    <property type="entry name" value="RASGEF_cat_dom"/>
</dbReference>
<feature type="domain" description="N-terminal Ras-GEF" evidence="8">
    <location>
        <begin position="719"/>
        <end position="835"/>
    </location>
</feature>
<feature type="compositionally biased region" description="Basic and acidic residues" evidence="5">
    <location>
        <begin position="1198"/>
        <end position="1210"/>
    </location>
</feature>
<feature type="compositionally biased region" description="Polar residues" evidence="5">
    <location>
        <begin position="1"/>
        <end position="10"/>
    </location>
</feature>
<dbReference type="InterPro" id="IPR036964">
    <property type="entry name" value="RASGEF_cat_dom_sf"/>
</dbReference>
<evidence type="ECO:0000256" key="1">
    <source>
        <dbReference type="ARBA" id="ARBA00022443"/>
    </source>
</evidence>
<dbReference type="PROSITE" id="PS50009">
    <property type="entry name" value="RASGEF_CAT"/>
    <property type="match status" value="1"/>
</dbReference>
<dbReference type="PROSITE" id="PS00720">
    <property type="entry name" value="RASGEF"/>
    <property type="match status" value="1"/>
</dbReference>
<keyword evidence="2 3" id="KW-0344">Guanine-nucleotide releasing factor</keyword>
<feature type="compositionally biased region" description="Polar residues" evidence="5">
    <location>
        <begin position="677"/>
        <end position="686"/>
    </location>
</feature>
<dbReference type="PANTHER" id="PTHR23113:SF354">
    <property type="entry name" value="BUD SITE SELECTION PROTEIN 5"/>
    <property type="match status" value="1"/>
</dbReference>
<dbReference type="InterPro" id="IPR036028">
    <property type="entry name" value="SH3-like_dom_sf"/>
</dbReference>
<reference evidence="9" key="1">
    <citation type="journal article" date="2020" name="Stud. Mycol.">
        <title>101 Dothideomycetes genomes: a test case for predicting lifestyles and emergence of pathogens.</title>
        <authorList>
            <person name="Haridas S."/>
            <person name="Albert R."/>
            <person name="Binder M."/>
            <person name="Bloem J."/>
            <person name="Labutti K."/>
            <person name="Salamov A."/>
            <person name="Andreopoulos B."/>
            <person name="Baker S."/>
            <person name="Barry K."/>
            <person name="Bills G."/>
            <person name="Bluhm B."/>
            <person name="Cannon C."/>
            <person name="Castanera R."/>
            <person name="Culley D."/>
            <person name="Daum C."/>
            <person name="Ezra D."/>
            <person name="Gonzalez J."/>
            <person name="Henrissat B."/>
            <person name="Kuo A."/>
            <person name="Liang C."/>
            <person name="Lipzen A."/>
            <person name="Lutzoni F."/>
            <person name="Magnuson J."/>
            <person name="Mondo S."/>
            <person name="Nolan M."/>
            <person name="Ohm R."/>
            <person name="Pangilinan J."/>
            <person name="Park H.-J."/>
            <person name="Ramirez L."/>
            <person name="Alfaro M."/>
            <person name="Sun H."/>
            <person name="Tritt A."/>
            <person name="Yoshinaga Y."/>
            <person name="Zwiers L.-H."/>
            <person name="Turgeon B."/>
            <person name="Goodwin S."/>
            <person name="Spatafora J."/>
            <person name="Crous P."/>
            <person name="Grigoriev I."/>
        </authorList>
    </citation>
    <scope>NUCLEOTIDE SEQUENCE</scope>
    <source>
        <strain evidence="9">CBS 116005</strain>
    </source>
</reference>
<dbReference type="CDD" id="cd00155">
    <property type="entry name" value="RasGEF"/>
    <property type="match status" value="1"/>
</dbReference>
<feature type="region of interest" description="Disordered" evidence="5">
    <location>
        <begin position="1147"/>
        <end position="1173"/>
    </location>
</feature>
<evidence type="ECO:0000256" key="5">
    <source>
        <dbReference type="SAM" id="MobiDB-lite"/>
    </source>
</evidence>
<dbReference type="SUPFAM" id="SSF50044">
    <property type="entry name" value="SH3-domain"/>
    <property type="match status" value="1"/>
</dbReference>
<evidence type="ECO:0000256" key="2">
    <source>
        <dbReference type="ARBA" id="ARBA00022658"/>
    </source>
</evidence>
<dbReference type="InterPro" id="IPR019804">
    <property type="entry name" value="Ras_G-nucl-exch_fac_CS"/>
</dbReference>
<dbReference type="Pfam" id="PF00617">
    <property type="entry name" value="RasGEF"/>
    <property type="match status" value="1"/>
</dbReference>
<dbReference type="Gene3D" id="1.10.840.10">
    <property type="entry name" value="Ras guanine-nucleotide exchange factors catalytic domain"/>
    <property type="match status" value="1"/>
</dbReference>
<dbReference type="Proteomes" id="UP000799436">
    <property type="component" value="Unassembled WGS sequence"/>
</dbReference>
<feature type="compositionally biased region" description="Polar residues" evidence="5">
    <location>
        <begin position="603"/>
        <end position="614"/>
    </location>
</feature>
<organism evidence="9 10">
    <name type="scientific">Teratosphaeria nubilosa</name>
    <dbReference type="NCBI Taxonomy" id="161662"/>
    <lineage>
        <taxon>Eukaryota</taxon>
        <taxon>Fungi</taxon>
        <taxon>Dikarya</taxon>
        <taxon>Ascomycota</taxon>
        <taxon>Pezizomycotina</taxon>
        <taxon>Dothideomycetes</taxon>
        <taxon>Dothideomycetidae</taxon>
        <taxon>Mycosphaerellales</taxon>
        <taxon>Teratosphaeriaceae</taxon>
        <taxon>Teratosphaeria</taxon>
    </lineage>
</organism>
<dbReference type="AlphaFoldDB" id="A0A6G1L0H0"/>
<accession>A0A6G1L0H0</accession>
<evidence type="ECO:0000256" key="4">
    <source>
        <dbReference type="PROSITE-ProRule" id="PRU00192"/>
    </source>
</evidence>
<evidence type="ECO:0000256" key="3">
    <source>
        <dbReference type="PROSITE-ProRule" id="PRU00168"/>
    </source>
</evidence>
<keyword evidence="10" id="KW-1185">Reference proteome</keyword>
<dbReference type="PROSITE" id="PS50212">
    <property type="entry name" value="RASGEF_NTER"/>
    <property type="match status" value="1"/>
</dbReference>
<dbReference type="InterPro" id="IPR023578">
    <property type="entry name" value="Ras_GEF_dom_sf"/>
</dbReference>
<dbReference type="InterPro" id="IPR000651">
    <property type="entry name" value="Ras-like_Gua-exchang_fac_N"/>
</dbReference>
<dbReference type="CDD" id="cd06224">
    <property type="entry name" value="REM"/>
    <property type="match status" value="1"/>
</dbReference>